<comment type="caution">
    <text evidence="2">The sequence shown here is derived from an EMBL/GenBank/DDBJ whole genome shotgun (WGS) entry which is preliminary data.</text>
</comment>
<evidence type="ECO:0000256" key="1">
    <source>
        <dbReference type="SAM" id="Phobius"/>
    </source>
</evidence>
<dbReference type="AlphaFoldDB" id="A0A841JBU9"/>
<feature type="transmembrane region" description="Helical" evidence="1">
    <location>
        <begin position="104"/>
        <end position="126"/>
    </location>
</feature>
<protein>
    <submittedName>
        <fullName evidence="2">Putative Mn2+ efflux pump MntP</fullName>
    </submittedName>
</protein>
<dbReference type="EMBL" id="JACHCA010000006">
    <property type="protein sequence ID" value="MBB6128639.1"/>
    <property type="molecule type" value="Genomic_DNA"/>
</dbReference>
<feature type="transmembrane region" description="Helical" evidence="1">
    <location>
        <begin position="132"/>
        <end position="151"/>
    </location>
</feature>
<evidence type="ECO:0000313" key="3">
    <source>
        <dbReference type="Proteomes" id="UP000548326"/>
    </source>
</evidence>
<proteinExistence type="predicted"/>
<keyword evidence="1" id="KW-0812">Transmembrane</keyword>
<name>A0A841JBU9_9SPHI</name>
<feature type="transmembrane region" description="Helical" evidence="1">
    <location>
        <begin position="37"/>
        <end position="60"/>
    </location>
</feature>
<gene>
    <name evidence="2" type="ORF">HDF22_002760</name>
</gene>
<keyword evidence="1" id="KW-1133">Transmembrane helix</keyword>
<keyword evidence="1" id="KW-0472">Membrane</keyword>
<sequence>MILYAIILIAIGIAADNLMIAGLTVSKTASISNIKWVIILLLLFIVQYQMLLLGNTVGVWAHYLTGNYRVLGMGLLLSVAINICRELFQQRVTHPVIKYTPDNLLLLAFSTSVYVFIFSVAVQWLNIHDQRLNYWLAGAILIFLNAGIILGRLQLYKLLRFIRFTCTGMLLAGTLILILKTL</sequence>
<organism evidence="2 3">
    <name type="scientific">Mucilaginibacter lappiensis</name>
    <dbReference type="NCBI Taxonomy" id="354630"/>
    <lineage>
        <taxon>Bacteria</taxon>
        <taxon>Pseudomonadati</taxon>
        <taxon>Bacteroidota</taxon>
        <taxon>Sphingobacteriia</taxon>
        <taxon>Sphingobacteriales</taxon>
        <taxon>Sphingobacteriaceae</taxon>
        <taxon>Mucilaginibacter</taxon>
    </lineage>
</organism>
<feature type="transmembrane region" description="Helical" evidence="1">
    <location>
        <begin position="6"/>
        <end position="25"/>
    </location>
</feature>
<feature type="transmembrane region" description="Helical" evidence="1">
    <location>
        <begin position="158"/>
        <end position="179"/>
    </location>
</feature>
<reference evidence="2 3" key="1">
    <citation type="submission" date="2020-08" db="EMBL/GenBank/DDBJ databases">
        <title>Genomic Encyclopedia of Type Strains, Phase IV (KMG-V): Genome sequencing to study the core and pangenomes of soil and plant-associated prokaryotes.</title>
        <authorList>
            <person name="Whitman W."/>
        </authorList>
    </citation>
    <scope>NUCLEOTIDE SEQUENCE [LARGE SCALE GENOMIC DNA]</scope>
    <source>
        <strain evidence="2 3">MP601</strain>
    </source>
</reference>
<dbReference type="RefSeq" id="WP_183588041.1">
    <property type="nucleotide sequence ID" value="NZ_JACHCA010000006.1"/>
</dbReference>
<accession>A0A841JBU9</accession>
<dbReference type="Proteomes" id="UP000548326">
    <property type="component" value="Unassembled WGS sequence"/>
</dbReference>
<evidence type="ECO:0000313" key="2">
    <source>
        <dbReference type="EMBL" id="MBB6128639.1"/>
    </source>
</evidence>